<name>A0A0E0M6X0_ORYPU</name>
<dbReference type="Proteomes" id="UP000026962">
    <property type="component" value="Chromosome 10"/>
</dbReference>
<proteinExistence type="predicted"/>
<evidence type="ECO:0000313" key="2">
    <source>
        <dbReference type="EnsemblPlants" id="OPUNC10G06450.1"/>
    </source>
</evidence>
<dbReference type="EnsemblPlants" id="OPUNC10G06450.1">
    <property type="protein sequence ID" value="OPUNC10G06450.1"/>
    <property type="gene ID" value="OPUNC10G06450"/>
</dbReference>
<reference evidence="2" key="2">
    <citation type="submission" date="2018-05" db="EMBL/GenBank/DDBJ databases">
        <title>OpunRS2 (Oryza punctata Reference Sequence Version 2).</title>
        <authorList>
            <person name="Zhang J."/>
            <person name="Kudrna D."/>
            <person name="Lee S."/>
            <person name="Talag J."/>
            <person name="Welchert J."/>
            <person name="Wing R.A."/>
        </authorList>
    </citation>
    <scope>NUCLEOTIDE SEQUENCE [LARGE SCALE GENOMIC DNA]</scope>
</reference>
<dbReference type="AlphaFoldDB" id="A0A0E0M6X0"/>
<dbReference type="Gramene" id="OPUNC10G06450.1">
    <property type="protein sequence ID" value="OPUNC10G06450.1"/>
    <property type="gene ID" value="OPUNC10G06450"/>
</dbReference>
<keyword evidence="3" id="KW-1185">Reference proteome</keyword>
<protein>
    <submittedName>
        <fullName evidence="2">Uncharacterized protein</fullName>
    </submittedName>
</protein>
<feature type="compositionally biased region" description="Basic residues" evidence="1">
    <location>
        <begin position="146"/>
        <end position="155"/>
    </location>
</feature>
<evidence type="ECO:0000256" key="1">
    <source>
        <dbReference type="SAM" id="MobiDB-lite"/>
    </source>
</evidence>
<evidence type="ECO:0000313" key="3">
    <source>
        <dbReference type="Proteomes" id="UP000026962"/>
    </source>
</evidence>
<feature type="compositionally biased region" description="Polar residues" evidence="1">
    <location>
        <begin position="32"/>
        <end position="53"/>
    </location>
</feature>
<feature type="compositionally biased region" description="Basic and acidic residues" evidence="1">
    <location>
        <begin position="61"/>
        <end position="74"/>
    </location>
</feature>
<dbReference type="HOGENOM" id="CLU_1698349_0_0_1"/>
<accession>A0A0E0M6X0</accession>
<organism evidence="2">
    <name type="scientific">Oryza punctata</name>
    <name type="common">Red rice</name>
    <dbReference type="NCBI Taxonomy" id="4537"/>
    <lineage>
        <taxon>Eukaryota</taxon>
        <taxon>Viridiplantae</taxon>
        <taxon>Streptophyta</taxon>
        <taxon>Embryophyta</taxon>
        <taxon>Tracheophyta</taxon>
        <taxon>Spermatophyta</taxon>
        <taxon>Magnoliopsida</taxon>
        <taxon>Liliopsida</taxon>
        <taxon>Poales</taxon>
        <taxon>Poaceae</taxon>
        <taxon>BOP clade</taxon>
        <taxon>Oryzoideae</taxon>
        <taxon>Oryzeae</taxon>
        <taxon>Oryzinae</taxon>
        <taxon>Oryza</taxon>
    </lineage>
</organism>
<feature type="region of interest" description="Disordered" evidence="1">
    <location>
        <begin position="1"/>
        <end position="155"/>
    </location>
</feature>
<sequence length="155" mass="16488">MLAERGPPKKRSKKTNKPPSETSIVVALTVTPVMTSPSEDNRTRNNSSDSTLGPPSCVSHPSEKGKRGPEREAGDTPTGPALATGTQRRRGRGEVSLPPSLREEDRPPTVRKIGGGEGGDGEGEELEVEAGPDEVEPHSVPSLGPRCRRSARRHS</sequence>
<feature type="compositionally biased region" description="Acidic residues" evidence="1">
    <location>
        <begin position="119"/>
        <end position="134"/>
    </location>
</feature>
<reference evidence="2" key="1">
    <citation type="submission" date="2015-04" db="UniProtKB">
        <authorList>
            <consortium name="EnsemblPlants"/>
        </authorList>
    </citation>
    <scope>IDENTIFICATION</scope>
</reference>